<dbReference type="PROSITE" id="PS50885">
    <property type="entry name" value="HAMP"/>
    <property type="match status" value="1"/>
</dbReference>
<dbReference type="EMBL" id="JBHSPA010000024">
    <property type="protein sequence ID" value="MFC5826346.1"/>
    <property type="molecule type" value="Genomic_DNA"/>
</dbReference>
<evidence type="ECO:0000256" key="1">
    <source>
        <dbReference type="ARBA" id="ARBA00000085"/>
    </source>
</evidence>
<dbReference type="PROSITE" id="PS50109">
    <property type="entry name" value="HIS_KIN"/>
    <property type="match status" value="1"/>
</dbReference>
<evidence type="ECO:0000256" key="3">
    <source>
        <dbReference type="ARBA" id="ARBA00012438"/>
    </source>
</evidence>
<dbReference type="Proteomes" id="UP001596058">
    <property type="component" value="Unassembled WGS sequence"/>
</dbReference>
<reference evidence="15" key="1">
    <citation type="journal article" date="2019" name="Int. J. Syst. Evol. Microbiol.">
        <title>The Global Catalogue of Microorganisms (GCM) 10K type strain sequencing project: providing services to taxonomists for standard genome sequencing and annotation.</title>
        <authorList>
            <consortium name="The Broad Institute Genomics Platform"/>
            <consortium name="The Broad Institute Genome Sequencing Center for Infectious Disease"/>
            <person name="Wu L."/>
            <person name="Ma J."/>
        </authorList>
    </citation>
    <scope>NUCLEOTIDE SEQUENCE [LARGE SCALE GENOMIC DNA]</scope>
    <source>
        <strain evidence="15">CCUG 53903</strain>
    </source>
</reference>
<keyword evidence="5" id="KW-0808">Transferase</keyword>
<dbReference type="InterPro" id="IPR036890">
    <property type="entry name" value="HATPase_C_sf"/>
</dbReference>
<comment type="caution">
    <text evidence="14">The sequence shown here is derived from an EMBL/GenBank/DDBJ whole genome shotgun (WGS) entry which is preliminary data.</text>
</comment>
<dbReference type="SMART" id="SM00388">
    <property type="entry name" value="HisKA"/>
    <property type="match status" value="1"/>
</dbReference>
<evidence type="ECO:0000256" key="2">
    <source>
        <dbReference type="ARBA" id="ARBA00004236"/>
    </source>
</evidence>
<evidence type="ECO:0000256" key="9">
    <source>
        <dbReference type="ARBA" id="ARBA00023012"/>
    </source>
</evidence>
<feature type="transmembrane region" description="Helical" evidence="11">
    <location>
        <begin position="6"/>
        <end position="29"/>
    </location>
</feature>
<feature type="domain" description="HAMP" evidence="13">
    <location>
        <begin position="163"/>
        <end position="216"/>
    </location>
</feature>
<dbReference type="InterPro" id="IPR003660">
    <property type="entry name" value="HAMP_dom"/>
</dbReference>
<dbReference type="InterPro" id="IPR050428">
    <property type="entry name" value="TCS_sensor_his_kinase"/>
</dbReference>
<comment type="subcellular location">
    <subcellularLocation>
        <location evidence="2">Cell membrane</location>
    </subcellularLocation>
</comment>
<evidence type="ECO:0000259" key="13">
    <source>
        <dbReference type="PROSITE" id="PS50885"/>
    </source>
</evidence>
<keyword evidence="14" id="KW-0547">Nucleotide-binding</keyword>
<dbReference type="SUPFAM" id="SSF47384">
    <property type="entry name" value="Homodimeric domain of signal transducing histidine kinase"/>
    <property type="match status" value="1"/>
</dbReference>
<keyword evidence="4" id="KW-0597">Phosphoprotein</keyword>
<evidence type="ECO:0000256" key="11">
    <source>
        <dbReference type="SAM" id="Phobius"/>
    </source>
</evidence>
<dbReference type="RefSeq" id="WP_379515861.1">
    <property type="nucleotide sequence ID" value="NZ_JBHSPA010000024.1"/>
</dbReference>
<dbReference type="InterPro" id="IPR005467">
    <property type="entry name" value="His_kinase_dom"/>
</dbReference>
<evidence type="ECO:0000259" key="12">
    <source>
        <dbReference type="PROSITE" id="PS50109"/>
    </source>
</evidence>
<protein>
    <recommendedName>
        <fullName evidence="3">histidine kinase</fullName>
        <ecNumber evidence="3">2.7.13.3</ecNumber>
    </recommendedName>
</protein>
<keyword evidence="14" id="KW-0067">ATP-binding</keyword>
<keyword evidence="15" id="KW-1185">Reference proteome</keyword>
<evidence type="ECO:0000256" key="7">
    <source>
        <dbReference type="ARBA" id="ARBA00022777"/>
    </source>
</evidence>
<dbReference type="GO" id="GO:0005524">
    <property type="term" value="F:ATP binding"/>
    <property type="evidence" value="ECO:0007669"/>
    <property type="project" value="UniProtKB-KW"/>
</dbReference>
<dbReference type="SMART" id="SM00387">
    <property type="entry name" value="HATPase_c"/>
    <property type="match status" value="1"/>
</dbReference>
<proteinExistence type="predicted"/>
<dbReference type="Pfam" id="PF02518">
    <property type="entry name" value="HATPase_c"/>
    <property type="match status" value="1"/>
</dbReference>
<dbReference type="CDD" id="cd00082">
    <property type="entry name" value="HisKA"/>
    <property type="match status" value="1"/>
</dbReference>
<keyword evidence="10 11" id="KW-0472">Membrane</keyword>
<accession>A0ABW1CPD6</accession>
<keyword evidence="9" id="KW-0902">Two-component regulatory system</keyword>
<dbReference type="InterPro" id="IPR004358">
    <property type="entry name" value="Sig_transdc_His_kin-like_C"/>
</dbReference>
<dbReference type="SUPFAM" id="SSF55874">
    <property type="entry name" value="ATPase domain of HSP90 chaperone/DNA topoisomerase II/histidine kinase"/>
    <property type="match status" value="1"/>
</dbReference>
<dbReference type="PANTHER" id="PTHR45436:SF5">
    <property type="entry name" value="SENSOR HISTIDINE KINASE TRCS"/>
    <property type="match status" value="1"/>
</dbReference>
<dbReference type="PANTHER" id="PTHR45436">
    <property type="entry name" value="SENSOR HISTIDINE KINASE YKOH"/>
    <property type="match status" value="1"/>
</dbReference>
<dbReference type="EC" id="2.7.13.3" evidence="3"/>
<dbReference type="Pfam" id="PF00512">
    <property type="entry name" value="HisKA"/>
    <property type="match status" value="1"/>
</dbReference>
<evidence type="ECO:0000313" key="14">
    <source>
        <dbReference type="EMBL" id="MFC5826346.1"/>
    </source>
</evidence>
<dbReference type="InterPro" id="IPR003661">
    <property type="entry name" value="HisK_dim/P_dom"/>
</dbReference>
<keyword evidence="7" id="KW-0418">Kinase</keyword>
<evidence type="ECO:0000313" key="15">
    <source>
        <dbReference type="Proteomes" id="UP001596058"/>
    </source>
</evidence>
<comment type="catalytic activity">
    <reaction evidence="1">
        <text>ATP + protein L-histidine = ADP + protein N-phospho-L-histidine.</text>
        <dbReference type="EC" id="2.7.13.3"/>
    </reaction>
</comment>
<name>A0ABW1CPD6_9ACTN</name>
<feature type="domain" description="Histidine kinase" evidence="12">
    <location>
        <begin position="224"/>
        <end position="414"/>
    </location>
</feature>
<evidence type="ECO:0000256" key="6">
    <source>
        <dbReference type="ARBA" id="ARBA00022692"/>
    </source>
</evidence>
<evidence type="ECO:0000256" key="4">
    <source>
        <dbReference type="ARBA" id="ARBA00022553"/>
    </source>
</evidence>
<keyword evidence="6 11" id="KW-0812">Transmembrane</keyword>
<sequence>MIRHRLLTITTAAVAGALLVLTIGFWAMLSHGLDQDALSVLRSRAEATMTTLKLSPGGLTVEDPPLDQVIDDNAWVFDASGKALAQPRSGTAVIQAATALRSGVGDVGDVRLLAVPAPQGGTVVVGVSMRPYQESRRIALLSALALDLAVLCLVTVLTRQVVKAALHPVSVMTTQALEWSEHDLDRRFSWGPARDELTGLAAGLDVLLNRVATNLRHERLLSAEIAHELRTPLARLRAEAEIALLRRRPAAELRDALHGVVVYTGELTHVVDTLLNFSRTAIASEGCRLGDAIDGAEVDFTCDPGLRVSCGPELIRHILAPLRHNALAYGSTERVTVVRQGSEVTLTVTDDGPGIRHGEEELIFEPAHRGSASHLASGSGLGLALARRLARANGGDVTAVAGAGGHFEVRLPLA</sequence>
<evidence type="ECO:0000256" key="10">
    <source>
        <dbReference type="ARBA" id="ARBA00023136"/>
    </source>
</evidence>
<dbReference type="CDD" id="cd00075">
    <property type="entry name" value="HATPase"/>
    <property type="match status" value="1"/>
</dbReference>
<organism evidence="14 15">
    <name type="scientific">Nonomuraea insulae</name>
    <dbReference type="NCBI Taxonomy" id="1616787"/>
    <lineage>
        <taxon>Bacteria</taxon>
        <taxon>Bacillati</taxon>
        <taxon>Actinomycetota</taxon>
        <taxon>Actinomycetes</taxon>
        <taxon>Streptosporangiales</taxon>
        <taxon>Streptosporangiaceae</taxon>
        <taxon>Nonomuraea</taxon>
    </lineage>
</organism>
<gene>
    <name evidence="14" type="ORF">ACFPZ3_20975</name>
</gene>
<dbReference type="InterPro" id="IPR036097">
    <property type="entry name" value="HisK_dim/P_sf"/>
</dbReference>
<dbReference type="Gene3D" id="3.30.565.10">
    <property type="entry name" value="Histidine kinase-like ATPase, C-terminal domain"/>
    <property type="match status" value="1"/>
</dbReference>
<evidence type="ECO:0000256" key="8">
    <source>
        <dbReference type="ARBA" id="ARBA00022989"/>
    </source>
</evidence>
<dbReference type="PRINTS" id="PR00344">
    <property type="entry name" value="BCTRLSENSOR"/>
</dbReference>
<keyword evidence="8 11" id="KW-1133">Transmembrane helix</keyword>
<dbReference type="InterPro" id="IPR003594">
    <property type="entry name" value="HATPase_dom"/>
</dbReference>
<evidence type="ECO:0000256" key="5">
    <source>
        <dbReference type="ARBA" id="ARBA00022679"/>
    </source>
</evidence>
<dbReference type="Gene3D" id="1.10.287.130">
    <property type="match status" value="1"/>
</dbReference>